<reference evidence="1" key="1">
    <citation type="submission" date="2020-05" db="EMBL/GenBank/DDBJ databases">
        <authorList>
            <person name="Chiriac C."/>
            <person name="Salcher M."/>
            <person name="Ghai R."/>
            <person name="Kavagutti S V."/>
        </authorList>
    </citation>
    <scope>NUCLEOTIDE SEQUENCE</scope>
</reference>
<dbReference type="EMBL" id="LR798388">
    <property type="protein sequence ID" value="CAB5228355.1"/>
    <property type="molecule type" value="Genomic_DNA"/>
</dbReference>
<evidence type="ECO:0000313" key="1">
    <source>
        <dbReference type="EMBL" id="CAB4183247.1"/>
    </source>
</evidence>
<gene>
    <name evidence="1" type="ORF">UFOVP1086_47</name>
    <name evidence="2" type="ORF">UFOVP1440_47</name>
    <name evidence="3" type="ORF">UFOVP1533_47</name>
</gene>
<evidence type="ECO:0000313" key="2">
    <source>
        <dbReference type="EMBL" id="CAB4212981.1"/>
    </source>
</evidence>
<dbReference type="EMBL" id="LR797027">
    <property type="protein sequence ID" value="CAB4183247.1"/>
    <property type="molecule type" value="Genomic_DNA"/>
</dbReference>
<sequence length="67" mass="7096">MINLIMFETPAGYAIYLNPETVQSIANAPNSTGQAVVEVAFPSGSVKVKGTLDSVARRLCNPEIETA</sequence>
<name>A0A6J5QL81_9CAUD</name>
<protein>
    <submittedName>
        <fullName evidence="1">Uncharacterized protein</fullName>
    </submittedName>
</protein>
<dbReference type="EMBL" id="LR797384">
    <property type="protein sequence ID" value="CAB4212981.1"/>
    <property type="molecule type" value="Genomic_DNA"/>
</dbReference>
<evidence type="ECO:0000313" key="3">
    <source>
        <dbReference type="EMBL" id="CAB5228355.1"/>
    </source>
</evidence>
<proteinExistence type="predicted"/>
<accession>A0A6J5QL81</accession>
<organism evidence="1">
    <name type="scientific">uncultured Caudovirales phage</name>
    <dbReference type="NCBI Taxonomy" id="2100421"/>
    <lineage>
        <taxon>Viruses</taxon>
        <taxon>Duplodnaviria</taxon>
        <taxon>Heunggongvirae</taxon>
        <taxon>Uroviricota</taxon>
        <taxon>Caudoviricetes</taxon>
        <taxon>Peduoviridae</taxon>
        <taxon>Maltschvirus</taxon>
        <taxon>Maltschvirus maltsch</taxon>
    </lineage>
</organism>